<dbReference type="Proteomes" id="UP000309788">
    <property type="component" value="Unassembled WGS sequence"/>
</dbReference>
<accession>A0A5R9KLF5</accession>
<evidence type="ECO:0000259" key="1">
    <source>
        <dbReference type="Pfam" id="PF02836"/>
    </source>
</evidence>
<sequence>MLSGCSETRYNQPERHVHIRKQNGKYILYKNNQPFFIKGASGSSNLKLLKQSGGNAVRIWDTTHLGTVLDSARANQISVIVGLPVQNSNVAALYNHPERVAAQYEAFRKIVNKFRKHPAVLMWCVGNELDFPYGWSYYPFYKAFNELTDMIHRDDPHHPVTTTILNFNPKYIANLLIRCDIDLISFNIFSTLDLLRNNLRYYLWLWHGPYMVLEWGTDGPWQGTKQTAWGAYIEKTSNEKAAVYKERYQLHMPLESRRFLGGFVFFWGHKQETTHTWFSIFDMRGRKTAAVKTMNYLWTGKVLNESYPEIKHMLVENRDAFQDIILVPGRKSYAEVALLSSADSIKTINWQIYREDWFKRNNENSTRLLMPLSQLMRAEQGLKAEFTTPAQEGPYRIFATLYDYKGNLATCNTPFYVVSTR</sequence>
<gene>
    <name evidence="2" type="ORF">FEM55_05750</name>
</gene>
<dbReference type="EMBL" id="VCEI01000011">
    <property type="protein sequence ID" value="TLU96969.1"/>
    <property type="molecule type" value="Genomic_DNA"/>
</dbReference>
<organism evidence="2 3">
    <name type="scientific">Dyadobacter sediminis</name>
    <dbReference type="NCBI Taxonomy" id="1493691"/>
    <lineage>
        <taxon>Bacteria</taxon>
        <taxon>Pseudomonadati</taxon>
        <taxon>Bacteroidota</taxon>
        <taxon>Cytophagia</taxon>
        <taxon>Cytophagales</taxon>
        <taxon>Spirosomataceae</taxon>
        <taxon>Dyadobacter</taxon>
    </lineage>
</organism>
<dbReference type="OrthoDB" id="9801077at2"/>
<evidence type="ECO:0000313" key="3">
    <source>
        <dbReference type="Proteomes" id="UP000309788"/>
    </source>
</evidence>
<dbReference type="Pfam" id="PF02836">
    <property type="entry name" value="Glyco_hydro_2_C"/>
    <property type="match status" value="1"/>
</dbReference>
<dbReference type="AlphaFoldDB" id="A0A5R9KLF5"/>
<proteinExistence type="predicted"/>
<dbReference type="GO" id="GO:0004553">
    <property type="term" value="F:hydrolase activity, hydrolyzing O-glycosyl compounds"/>
    <property type="evidence" value="ECO:0007669"/>
    <property type="project" value="InterPro"/>
</dbReference>
<feature type="domain" description="Glycoside hydrolase family 2 catalytic" evidence="1">
    <location>
        <begin position="68"/>
        <end position="165"/>
    </location>
</feature>
<dbReference type="GO" id="GO:0005975">
    <property type="term" value="P:carbohydrate metabolic process"/>
    <property type="evidence" value="ECO:0007669"/>
    <property type="project" value="InterPro"/>
</dbReference>
<protein>
    <recommendedName>
        <fullName evidence="1">Glycoside hydrolase family 2 catalytic domain-containing protein</fullName>
    </recommendedName>
</protein>
<dbReference type="Gene3D" id="3.20.20.80">
    <property type="entry name" value="Glycosidases"/>
    <property type="match status" value="1"/>
</dbReference>
<dbReference type="InterPro" id="IPR006103">
    <property type="entry name" value="Glyco_hydro_2_cat"/>
</dbReference>
<dbReference type="InterPro" id="IPR017853">
    <property type="entry name" value="GH"/>
</dbReference>
<reference evidence="2 3" key="1">
    <citation type="submission" date="2019-05" db="EMBL/GenBank/DDBJ databases">
        <authorList>
            <person name="Qu J.-H."/>
        </authorList>
    </citation>
    <scope>NUCLEOTIDE SEQUENCE [LARGE SCALE GENOMIC DNA]</scope>
    <source>
        <strain evidence="2 3">Z12</strain>
    </source>
</reference>
<name>A0A5R9KLF5_9BACT</name>
<comment type="caution">
    <text evidence="2">The sequence shown here is derived from an EMBL/GenBank/DDBJ whole genome shotgun (WGS) entry which is preliminary data.</text>
</comment>
<keyword evidence="3" id="KW-1185">Reference proteome</keyword>
<evidence type="ECO:0000313" key="2">
    <source>
        <dbReference type="EMBL" id="TLU96969.1"/>
    </source>
</evidence>
<dbReference type="SUPFAM" id="SSF51445">
    <property type="entry name" value="(Trans)glycosidases"/>
    <property type="match status" value="1"/>
</dbReference>